<evidence type="ECO:0000313" key="2">
    <source>
        <dbReference type="Proteomes" id="UP000044602"/>
    </source>
</evidence>
<dbReference type="AlphaFoldDB" id="A0A0G4L872"/>
<dbReference type="STRING" id="100787.A0A0G4L872"/>
<gene>
    <name evidence="1" type="ORF">BN1708_012155</name>
</gene>
<name>A0A0G4L872_VERLO</name>
<sequence length="50" mass="5534">MSPPDAPQDQYSRINPFPETTILGLALQQDLVQAIQDFYRVSDDPAANDA</sequence>
<proteinExistence type="predicted"/>
<protein>
    <submittedName>
        <fullName evidence="1">Uncharacterized protein</fullName>
    </submittedName>
</protein>
<organism evidence="1 2">
    <name type="scientific">Verticillium longisporum</name>
    <name type="common">Verticillium dahliae var. longisporum</name>
    <dbReference type="NCBI Taxonomy" id="100787"/>
    <lineage>
        <taxon>Eukaryota</taxon>
        <taxon>Fungi</taxon>
        <taxon>Dikarya</taxon>
        <taxon>Ascomycota</taxon>
        <taxon>Pezizomycotina</taxon>
        <taxon>Sordariomycetes</taxon>
        <taxon>Hypocreomycetidae</taxon>
        <taxon>Glomerellales</taxon>
        <taxon>Plectosphaerellaceae</taxon>
        <taxon>Verticillium</taxon>
    </lineage>
</organism>
<reference evidence="2" key="1">
    <citation type="submission" date="2015-05" db="EMBL/GenBank/DDBJ databases">
        <authorList>
            <person name="Fogelqvist Johan"/>
        </authorList>
    </citation>
    <scope>NUCLEOTIDE SEQUENCE [LARGE SCALE GENOMIC DNA]</scope>
</reference>
<dbReference type="EMBL" id="CVQH01008891">
    <property type="protein sequence ID" value="CRK17880.1"/>
    <property type="molecule type" value="Genomic_DNA"/>
</dbReference>
<dbReference type="Proteomes" id="UP000044602">
    <property type="component" value="Unassembled WGS sequence"/>
</dbReference>
<evidence type="ECO:0000313" key="1">
    <source>
        <dbReference type="EMBL" id="CRK17880.1"/>
    </source>
</evidence>
<accession>A0A0G4L872</accession>
<keyword evidence="2" id="KW-1185">Reference proteome</keyword>